<dbReference type="RefSeq" id="WP_020876710.1">
    <property type="nucleotide sequence ID" value="NZ_ATHJ01000078.1"/>
</dbReference>
<evidence type="ECO:0000313" key="9">
    <source>
        <dbReference type="Proteomes" id="UP000014977"/>
    </source>
</evidence>
<keyword evidence="2" id="KW-0813">Transport</keyword>
<dbReference type="PANTHER" id="PTHR43005:SF1">
    <property type="entry name" value="SPERMIDINE_PUTRESCINE TRANSPORT SYSTEM PERMEASE PROTEIN"/>
    <property type="match status" value="1"/>
</dbReference>
<organism evidence="8 9">
    <name type="scientific">Desulfococcus multivorans DSM 2059</name>
    <dbReference type="NCBI Taxonomy" id="1121405"/>
    <lineage>
        <taxon>Bacteria</taxon>
        <taxon>Pseudomonadati</taxon>
        <taxon>Thermodesulfobacteriota</taxon>
        <taxon>Desulfobacteria</taxon>
        <taxon>Desulfobacterales</taxon>
        <taxon>Desulfococcaceae</taxon>
        <taxon>Desulfococcus</taxon>
    </lineage>
</organism>
<dbReference type="InterPro" id="IPR035906">
    <property type="entry name" value="MetI-like_sf"/>
</dbReference>
<dbReference type="eggNOG" id="COG1175">
    <property type="taxonomic scope" value="Bacteria"/>
</dbReference>
<evidence type="ECO:0000256" key="3">
    <source>
        <dbReference type="ARBA" id="ARBA00022475"/>
    </source>
</evidence>
<evidence type="ECO:0000256" key="5">
    <source>
        <dbReference type="ARBA" id="ARBA00022989"/>
    </source>
</evidence>
<evidence type="ECO:0000313" key="8">
    <source>
        <dbReference type="EMBL" id="EPR41164.1"/>
    </source>
</evidence>
<dbReference type="PANTHER" id="PTHR43005">
    <property type="entry name" value="BLR7065 PROTEIN"/>
    <property type="match status" value="1"/>
</dbReference>
<feature type="transmembrane region" description="Helical" evidence="7">
    <location>
        <begin position="25"/>
        <end position="52"/>
    </location>
</feature>
<keyword evidence="3" id="KW-1003">Cell membrane</keyword>
<proteinExistence type="predicted"/>
<keyword evidence="4 7" id="KW-0812">Transmembrane</keyword>
<dbReference type="OrthoDB" id="9785347at2"/>
<feature type="transmembrane region" description="Helical" evidence="7">
    <location>
        <begin position="89"/>
        <end position="110"/>
    </location>
</feature>
<dbReference type="Proteomes" id="UP000014977">
    <property type="component" value="Unassembled WGS sequence"/>
</dbReference>
<dbReference type="SUPFAM" id="SSF161098">
    <property type="entry name" value="MetI-like"/>
    <property type="match status" value="1"/>
</dbReference>
<evidence type="ECO:0008006" key="10">
    <source>
        <dbReference type="Google" id="ProtNLM"/>
    </source>
</evidence>
<dbReference type="EMBL" id="ATHJ01000078">
    <property type="protein sequence ID" value="EPR41164.1"/>
    <property type="molecule type" value="Genomic_DNA"/>
</dbReference>
<dbReference type="Gene3D" id="1.10.3720.10">
    <property type="entry name" value="MetI-like"/>
    <property type="match status" value="1"/>
</dbReference>
<feature type="transmembrane region" description="Helical" evidence="7">
    <location>
        <begin position="122"/>
        <end position="142"/>
    </location>
</feature>
<keyword evidence="6 7" id="KW-0472">Membrane</keyword>
<evidence type="ECO:0000256" key="7">
    <source>
        <dbReference type="SAM" id="Phobius"/>
    </source>
</evidence>
<evidence type="ECO:0000256" key="4">
    <source>
        <dbReference type="ARBA" id="ARBA00022692"/>
    </source>
</evidence>
<keyword evidence="9" id="KW-1185">Reference proteome</keyword>
<comment type="caution">
    <text evidence="8">The sequence shown here is derived from an EMBL/GenBank/DDBJ whole genome shotgun (WGS) entry which is preliminary data.</text>
</comment>
<reference evidence="8 9" key="1">
    <citation type="journal article" date="2013" name="Genome Announc.">
        <title>Draft genome sequences for three mercury-methylating, sulfate-reducing bacteria.</title>
        <authorList>
            <person name="Brown S.D."/>
            <person name="Hurt R.A.Jr."/>
            <person name="Gilmour C.C."/>
            <person name="Elias D.A."/>
        </authorList>
    </citation>
    <scope>NUCLEOTIDE SEQUENCE [LARGE SCALE GENOMIC DNA]</scope>
    <source>
        <strain evidence="8 9">DSM 2059</strain>
    </source>
</reference>
<evidence type="ECO:0000256" key="6">
    <source>
        <dbReference type="ARBA" id="ARBA00023136"/>
    </source>
</evidence>
<evidence type="ECO:0000256" key="1">
    <source>
        <dbReference type="ARBA" id="ARBA00004651"/>
    </source>
</evidence>
<gene>
    <name evidence="8" type="ORF">dsmv_2279</name>
</gene>
<evidence type="ECO:0000256" key="2">
    <source>
        <dbReference type="ARBA" id="ARBA00022448"/>
    </source>
</evidence>
<protein>
    <recommendedName>
        <fullName evidence="10">ABC-type transporter, integral membrane subunit</fullName>
    </recommendedName>
</protein>
<keyword evidence="5 7" id="KW-1133">Transmembrane helix</keyword>
<dbReference type="GO" id="GO:0005886">
    <property type="term" value="C:plasma membrane"/>
    <property type="evidence" value="ECO:0007669"/>
    <property type="project" value="UniProtKB-SubCell"/>
</dbReference>
<sequence length="190" mass="21383">MTAVQETLVEENPTMGGYWLDNRKVLSAAMIAPAILYIVAMIGFPLVLAVFYSLSDATTGSAELHFIGLKNFQAVLGDPIFRKALMNTFIFTLSSQIIVLILSNILAMVLSADFRGKWLVRFLILLPWTVPISLLFGLIFTFTDMTVVYVLTRGGPVHSTQVLNEPATLDHLRELLFHTLFYKYFNFRLS</sequence>
<dbReference type="AlphaFoldDB" id="S7V3Q4"/>
<comment type="subcellular location">
    <subcellularLocation>
        <location evidence="1">Cell membrane</location>
        <topology evidence="1">Multi-pass membrane protein</topology>
    </subcellularLocation>
</comment>
<name>S7V3Q4_DESML</name>
<accession>S7V3Q4</accession>